<organism evidence="9 10">
    <name type="scientific">Lutimaribacter saemankumensis</name>
    <dbReference type="NCBI Taxonomy" id="490829"/>
    <lineage>
        <taxon>Bacteria</taxon>
        <taxon>Pseudomonadati</taxon>
        <taxon>Pseudomonadota</taxon>
        <taxon>Alphaproteobacteria</taxon>
        <taxon>Rhodobacterales</taxon>
        <taxon>Roseobacteraceae</taxon>
        <taxon>Lutimaribacter</taxon>
    </lineage>
</organism>
<feature type="transmembrane region" description="Helical" evidence="8">
    <location>
        <begin position="70"/>
        <end position="90"/>
    </location>
</feature>
<feature type="transmembrane region" description="Helical" evidence="8">
    <location>
        <begin position="39"/>
        <end position="58"/>
    </location>
</feature>
<dbReference type="AlphaFoldDB" id="A0A1G8HG38"/>
<proteinExistence type="predicted"/>
<keyword evidence="3" id="KW-1003">Cell membrane</keyword>
<feature type="transmembrane region" description="Helical" evidence="8">
    <location>
        <begin position="129"/>
        <end position="151"/>
    </location>
</feature>
<keyword evidence="4 8" id="KW-0812">Transmembrane</keyword>
<evidence type="ECO:0000256" key="8">
    <source>
        <dbReference type="SAM" id="Phobius"/>
    </source>
</evidence>
<feature type="transmembrane region" description="Helical" evidence="8">
    <location>
        <begin position="187"/>
        <end position="208"/>
    </location>
</feature>
<evidence type="ECO:0000313" key="9">
    <source>
        <dbReference type="EMBL" id="SDI05647.1"/>
    </source>
</evidence>
<keyword evidence="6" id="KW-0406">Ion transport</keyword>
<keyword evidence="2" id="KW-0813">Transport</keyword>
<dbReference type="PANTHER" id="PTHR32024:SF3">
    <property type="entry name" value="TRK SYSTEM POTASSIUM UPTAKE PROTEIN"/>
    <property type="match status" value="1"/>
</dbReference>
<dbReference type="Proteomes" id="UP000199340">
    <property type="component" value="Unassembled WGS sequence"/>
</dbReference>
<feature type="transmembrane region" description="Helical" evidence="8">
    <location>
        <begin position="353"/>
        <end position="380"/>
    </location>
</feature>
<evidence type="ECO:0000256" key="6">
    <source>
        <dbReference type="ARBA" id="ARBA00023065"/>
    </source>
</evidence>
<dbReference type="RefSeq" id="WP_090026126.1">
    <property type="nucleotide sequence ID" value="NZ_FNEB01000001.1"/>
</dbReference>
<name>A0A1G8HG38_9RHOB</name>
<evidence type="ECO:0000313" key="10">
    <source>
        <dbReference type="Proteomes" id="UP000199340"/>
    </source>
</evidence>
<reference evidence="9 10" key="1">
    <citation type="submission" date="2016-10" db="EMBL/GenBank/DDBJ databases">
        <authorList>
            <person name="de Groot N.N."/>
        </authorList>
    </citation>
    <scope>NUCLEOTIDE SEQUENCE [LARGE SCALE GENOMIC DNA]</scope>
    <source>
        <strain evidence="9 10">DSM 28010</strain>
    </source>
</reference>
<dbReference type="Pfam" id="PF02386">
    <property type="entry name" value="TrkH"/>
    <property type="match status" value="1"/>
</dbReference>
<dbReference type="EMBL" id="FNEB01000001">
    <property type="protein sequence ID" value="SDI05647.1"/>
    <property type="molecule type" value="Genomic_DNA"/>
</dbReference>
<dbReference type="OrthoDB" id="7818483at2"/>
<evidence type="ECO:0000256" key="4">
    <source>
        <dbReference type="ARBA" id="ARBA00022692"/>
    </source>
</evidence>
<feature type="transmembrane region" description="Helical" evidence="8">
    <location>
        <begin position="473"/>
        <end position="496"/>
    </location>
</feature>
<keyword evidence="5 8" id="KW-1133">Transmembrane helix</keyword>
<evidence type="ECO:0000256" key="2">
    <source>
        <dbReference type="ARBA" id="ARBA00022448"/>
    </source>
</evidence>
<dbReference type="STRING" id="490829.SAMN05421850_101495"/>
<evidence type="ECO:0000256" key="3">
    <source>
        <dbReference type="ARBA" id="ARBA00022475"/>
    </source>
</evidence>
<sequence length="503" mass="53625">MRARIAQQPLFLLMMGISGLAMYVPSLHALALDTEDEARAFFYSGTLLLILTVLIAVARGSRSHRRDEMMNLLALLSGFIVLPAMLAVPFHEALRTTSFLNAYVEMVSSLTTTGASLFSPERLSPSLHLWRALVGWMGGLLMWVAAAAILAPLSLGGFEVTASGEPGQAEAGGPMGQADPQRRILRVAWHLTPIYAGLTLALWIMLLVGGDRPLVAISHAMSVMATSGISPVGGIEGSSSGLGGEIVMALFMLFALSRVTFSGDTLVGAKVSVLRDSEFRLGLVLVAVLPLVLFLRHWSGAYEFDEVQDFAQALRALWGGVFTILSVLTTTGFESADWAAAQDWSGLQTPGLIFLGIAMIGGGVATTAGGVKLLRVWALYLQGLREMERLVHPSSVGRAGAGSRRLRRQGAYIAWIFFMLFAISVTVFTLVLAWIVGDLEQALVLTIAALSTTGPLVTLAADTPIALADMAISAKLVFCAGMVLGRLETLAIIALVTSDLLRR</sequence>
<evidence type="ECO:0000256" key="1">
    <source>
        <dbReference type="ARBA" id="ARBA00004651"/>
    </source>
</evidence>
<dbReference type="GO" id="GO:0005886">
    <property type="term" value="C:plasma membrane"/>
    <property type="evidence" value="ECO:0007669"/>
    <property type="project" value="UniProtKB-SubCell"/>
</dbReference>
<protein>
    <submittedName>
        <fullName evidence="9">Trk system potassium uptake protein TrkH</fullName>
    </submittedName>
</protein>
<feature type="transmembrane region" description="Helical" evidence="8">
    <location>
        <begin position="214"/>
        <end position="235"/>
    </location>
</feature>
<feature type="transmembrane region" description="Helical" evidence="8">
    <location>
        <begin position="316"/>
        <end position="333"/>
    </location>
</feature>
<feature type="transmembrane region" description="Helical" evidence="8">
    <location>
        <begin position="412"/>
        <end position="436"/>
    </location>
</feature>
<feature type="transmembrane region" description="Helical" evidence="8">
    <location>
        <begin position="242"/>
        <end position="259"/>
    </location>
</feature>
<dbReference type="InterPro" id="IPR003445">
    <property type="entry name" value="Cat_transpt"/>
</dbReference>
<keyword evidence="7 8" id="KW-0472">Membrane</keyword>
<gene>
    <name evidence="9" type="ORF">SAMN05421850_101495</name>
</gene>
<dbReference type="GO" id="GO:0008324">
    <property type="term" value="F:monoatomic cation transmembrane transporter activity"/>
    <property type="evidence" value="ECO:0007669"/>
    <property type="project" value="InterPro"/>
</dbReference>
<feature type="transmembrane region" description="Helical" evidence="8">
    <location>
        <begin position="442"/>
        <end position="461"/>
    </location>
</feature>
<evidence type="ECO:0000256" key="5">
    <source>
        <dbReference type="ARBA" id="ARBA00022989"/>
    </source>
</evidence>
<accession>A0A1G8HG38</accession>
<evidence type="ECO:0000256" key="7">
    <source>
        <dbReference type="ARBA" id="ARBA00023136"/>
    </source>
</evidence>
<dbReference type="PANTHER" id="PTHR32024">
    <property type="entry name" value="TRK SYSTEM POTASSIUM UPTAKE PROTEIN TRKG-RELATED"/>
    <property type="match status" value="1"/>
</dbReference>
<dbReference type="GO" id="GO:0030001">
    <property type="term" value="P:metal ion transport"/>
    <property type="evidence" value="ECO:0007669"/>
    <property type="project" value="UniProtKB-ARBA"/>
</dbReference>
<feature type="transmembrane region" description="Helical" evidence="8">
    <location>
        <begin position="279"/>
        <end position="295"/>
    </location>
</feature>
<keyword evidence="10" id="KW-1185">Reference proteome</keyword>
<comment type="subcellular location">
    <subcellularLocation>
        <location evidence="1">Cell membrane</location>
        <topology evidence="1">Multi-pass membrane protein</topology>
    </subcellularLocation>
</comment>